<keyword evidence="1" id="KW-0175">Coiled coil</keyword>
<dbReference type="Pfam" id="PF04389">
    <property type="entry name" value="Peptidase_M28"/>
    <property type="match status" value="1"/>
</dbReference>
<dbReference type="GO" id="GO:0004180">
    <property type="term" value="F:carboxypeptidase activity"/>
    <property type="evidence" value="ECO:0007669"/>
    <property type="project" value="TreeGrafter"/>
</dbReference>
<dbReference type="InterPro" id="IPR007484">
    <property type="entry name" value="Peptidase_M28"/>
</dbReference>
<gene>
    <name evidence="3" type="ORF">HNQ41_002797</name>
</gene>
<dbReference type="RefSeq" id="WP_184664990.1">
    <property type="nucleotide sequence ID" value="NZ_JACHHB010000014.1"/>
</dbReference>
<keyword evidence="4" id="KW-1185">Reference proteome</keyword>
<sequence>MTTSITSTEKQDMIEELSQDHLIDYTKQIAQYVRLSGSQDEENAFKYIKDLLESYQLSPKLTYDDAFISIPKEASLTVNNEQFECITHSMAASATELTGDMLFISKDDLHHLSDIDGTKVALIEGLATPGIVYQIEKTGFQAAIFINTEYTYEMIVSPVWGTPTPENVEKLPKIPVISVTAPSGEKLKEQAQQGSSCTLSTSVDTGIRKIPTLTVDIQSDQEEDSFILFSGHVDSWHYGAMDNGTANATMLEVARVLAKNKHLLKRNVRLAFWSGHSHGRYAGSALYCDTHWQELYDHCVAHVNIDSVGGNGATVLSQGNCMAETKNIAQKAVYEVTEQDFEGKRYGKAGDQSFWGTGVPSLFMGLSEQPPLDGTAANAHQELFGQSGKSSGFGWWWHTTEDTTDKINPEFLLRDCQVYLLSILELACKDLLPINHIAALEDIKNGLQEWEGKLQGEMTLEELQQRVDSLIQRVESINILKNEPLTEAQLQTFNHLTMKLSRYFVPFNYVADNPFQFDTLFQLPRVPALLDIDALQKVSPQDEAAFFIKTKIRRKINELSFQLNQANQEINRFYETLKKE</sequence>
<keyword evidence="3" id="KW-0031">Aminopeptidase</keyword>
<dbReference type="Gene3D" id="3.40.630.10">
    <property type="entry name" value="Zn peptidases"/>
    <property type="match status" value="1"/>
</dbReference>
<dbReference type="SUPFAM" id="SSF53187">
    <property type="entry name" value="Zn-dependent exopeptidases"/>
    <property type="match status" value="1"/>
</dbReference>
<feature type="coiled-coil region" evidence="1">
    <location>
        <begin position="453"/>
        <end position="480"/>
    </location>
</feature>
<accession>A0A840QTA6</accession>
<organism evidence="3 4">
    <name type="scientific">Texcoconibacillus texcoconensis</name>
    <dbReference type="NCBI Taxonomy" id="1095777"/>
    <lineage>
        <taxon>Bacteria</taxon>
        <taxon>Bacillati</taxon>
        <taxon>Bacillota</taxon>
        <taxon>Bacilli</taxon>
        <taxon>Bacillales</taxon>
        <taxon>Bacillaceae</taxon>
        <taxon>Texcoconibacillus</taxon>
    </lineage>
</organism>
<evidence type="ECO:0000256" key="1">
    <source>
        <dbReference type="SAM" id="Coils"/>
    </source>
</evidence>
<evidence type="ECO:0000313" key="3">
    <source>
        <dbReference type="EMBL" id="MBB5174580.1"/>
    </source>
</evidence>
<dbReference type="Proteomes" id="UP000551878">
    <property type="component" value="Unassembled WGS sequence"/>
</dbReference>
<dbReference type="InterPro" id="IPR039373">
    <property type="entry name" value="Peptidase_M28B"/>
</dbReference>
<keyword evidence="3" id="KW-0378">Hydrolase</keyword>
<dbReference type="Gene3D" id="3.50.30.30">
    <property type="match status" value="1"/>
</dbReference>
<dbReference type="PANTHER" id="PTHR10404">
    <property type="entry name" value="N-ACETYLATED-ALPHA-LINKED ACIDIC DIPEPTIDASE"/>
    <property type="match status" value="1"/>
</dbReference>
<dbReference type="PANTHER" id="PTHR10404:SF46">
    <property type="entry name" value="VACUOLAR PROTEIN SORTING-ASSOCIATED PROTEIN 70"/>
    <property type="match status" value="1"/>
</dbReference>
<dbReference type="EMBL" id="JACHHB010000014">
    <property type="protein sequence ID" value="MBB5174580.1"/>
    <property type="molecule type" value="Genomic_DNA"/>
</dbReference>
<dbReference type="AlphaFoldDB" id="A0A840QTA6"/>
<feature type="coiled-coil region" evidence="1">
    <location>
        <begin position="549"/>
        <end position="576"/>
    </location>
</feature>
<comment type="caution">
    <text evidence="3">The sequence shown here is derived from an EMBL/GenBank/DDBJ whole genome shotgun (WGS) entry which is preliminary data.</text>
</comment>
<protein>
    <submittedName>
        <fullName evidence="3">Iap family predicted aminopeptidase</fullName>
    </submittedName>
</protein>
<evidence type="ECO:0000313" key="4">
    <source>
        <dbReference type="Proteomes" id="UP000551878"/>
    </source>
</evidence>
<proteinExistence type="predicted"/>
<keyword evidence="3" id="KW-0645">Protease</keyword>
<reference evidence="3 4" key="1">
    <citation type="submission" date="2020-08" db="EMBL/GenBank/DDBJ databases">
        <title>Genomic Encyclopedia of Type Strains, Phase IV (KMG-IV): sequencing the most valuable type-strain genomes for metagenomic binning, comparative biology and taxonomic classification.</title>
        <authorList>
            <person name="Goeker M."/>
        </authorList>
    </citation>
    <scope>NUCLEOTIDE SEQUENCE [LARGE SCALE GENOMIC DNA]</scope>
    <source>
        <strain evidence="3 4">DSM 24696</strain>
    </source>
</reference>
<evidence type="ECO:0000259" key="2">
    <source>
        <dbReference type="Pfam" id="PF04389"/>
    </source>
</evidence>
<name>A0A840QTA6_9BACI</name>
<feature type="domain" description="Peptidase M28" evidence="2">
    <location>
        <begin position="215"/>
        <end position="412"/>
    </location>
</feature>
<dbReference type="GO" id="GO:0004177">
    <property type="term" value="F:aminopeptidase activity"/>
    <property type="evidence" value="ECO:0007669"/>
    <property type="project" value="UniProtKB-KW"/>
</dbReference>